<evidence type="ECO:0000256" key="3">
    <source>
        <dbReference type="ARBA" id="ARBA00022532"/>
    </source>
</evidence>
<dbReference type="PANTHER" id="PTHR42871:SF1">
    <property type="entry name" value="CITRATE SYNTHASE"/>
    <property type="match status" value="1"/>
</dbReference>
<evidence type="ECO:0000256" key="4">
    <source>
        <dbReference type="ARBA" id="ARBA00022679"/>
    </source>
</evidence>
<dbReference type="GO" id="GO:0006099">
    <property type="term" value="P:tricarboxylic acid cycle"/>
    <property type="evidence" value="ECO:0007669"/>
    <property type="project" value="UniProtKB-UniRule"/>
</dbReference>
<name>A0A2U3L8P6_9BACT</name>
<evidence type="ECO:0000256" key="9">
    <source>
        <dbReference type="RuleBase" id="RU003370"/>
    </source>
</evidence>
<evidence type="ECO:0000256" key="7">
    <source>
        <dbReference type="PIRNR" id="PIRNR001369"/>
    </source>
</evidence>
<evidence type="ECO:0000256" key="6">
    <source>
        <dbReference type="NCBIfam" id="TIGR01798"/>
    </source>
</evidence>
<evidence type="ECO:0000313" key="11">
    <source>
        <dbReference type="EMBL" id="SPF48282.1"/>
    </source>
</evidence>
<evidence type="ECO:0000313" key="12">
    <source>
        <dbReference type="Proteomes" id="UP000238701"/>
    </source>
</evidence>
<dbReference type="InterPro" id="IPR019810">
    <property type="entry name" value="Citrate_synthase_AS"/>
</dbReference>
<reference evidence="12" key="1">
    <citation type="submission" date="2018-02" db="EMBL/GenBank/DDBJ databases">
        <authorList>
            <person name="Hausmann B."/>
        </authorList>
    </citation>
    <scope>NUCLEOTIDE SEQUENCE [LARGE SCALE GENOMIC DNA]</scope>
    <source>
        <strain evidence="12">Peat soil MAG SbA1</strain>
    </source>
</reference>
<dbReference type="InterPro" id="IPR024176">
    <property type="entry name" value="Citrate_synthase_bac-typ"/>
</dbReference>
<dbReference type="NCBIfam" id="TIGR01798">
    <property type="entry name" value="cit_synth_I"/>
    <property type="match status" value="1"/>
</dbReference>
<dbReference type="GO" id="GO:0036440">
    <property type="term" value="F:citrate synthase activity"/>
    <property type="evidence" value="ECO:0007669"/>
    <property type="project" value="UniProtKB-EC"/>
</dbReference>
<dbReference type="Pfam" id="PF00285">
    <property type="entry name" value="Citrate_synt"/>
    <property type="match status" value="1"/>
</dbReference>
<organism evidence="11 12">
    <name type="scientific">Candidatus Sulfotelmatobacter kueseliae</name>
    <dbReference type="NCBI Taxonomy" id="2042962"/>
    <lineage>
        <taxon>Bacteria</taxon>
        <taxon>Pseudomonadati</taxon>
        <taxon>Acidobacteriota</taxon>
        <taxon>Terriglobia</taxon>
        <taxon>Terriglobales</taxon>
        <taxon>Candidatus Korobacteraceae</taxon>
        <taxon>Candidatus Sulfotelmatobacter</taxon>
    </lineage>
</organism>
<evidence type="ECO:0000256" key="2">
    <source>
        <dbReference type="ARBA" id="ARBA00010566"/>
    </source>
</evidence>
<comment type="pathway">
    <text evidence="1 9">Carbohydrate metabolism; tricarboxylic acid cycle; isocitrate from oxaloacetate: step 1/2.</text>
</comment>
<dbReference type="InterPro" id="IPR016142">
    <property type="entry name" value="Citrate_synth-like_lrg_a-sub"/>
</dbReference>
<dbReference type="Gene3D" id="1.10.580.10">
    <property type="entry name" value="Citrate Synthase, domain 1"/>
    <property type="match status" value="1"/>
</dbReference>
<sequence>MPENSLTITDNRTSKTYTVPVENGTIRAMDLRQIKTDPEDFGLMTYDPAFMNTASCRSSITYIDGDKGILRYRGYPIEVLAEHCTFLEVAYLLLFGELPNEKELKQWVWDITHHTMMHETTKKFMEGFRYSAHPMSMFVSTIAALSSVYPEAKQVHDPANRLHQIIRLIGKVPSIAAMSYRHNVGFPYVYPDNDLNYTENFMNMLWKMVEPKYVAQPAIARALDILFILHADHEQNCSANAMRAVGSSQTDPYLAVASAASALAGPLHGGANEEVLKMLDEIGTKDNVWPYVKKVKEGHGKLMGFGHRIYKNYDPRAKIIKWSAEQVFQVTGRNAKLEIALELERIALEDEYFVKRKLYPNVDFYSGIIYQAMGFRPEMFTVLFAIPRTAGWLAQWQEMITDPEQKIARPRQVYTGYDEREFVPMEKRSTLKVAAD</sequence>
<dbReference type="FunFam" id="1.10.230.10:FF:000002">
    <property type="entry name" value="Citrate synthase"/>
    <property type="match status" value="1"/>
</dbReference>
<dbReference type="PANTHER" id="PTHR42871">
    <property type="entry name" value="CITRATE SYNTHASE"/>
    <property type="match status" value="1"/>
</dbReference>
<protein>
    <recommendedName>
        <fullName evidence="6 7">Citrate synthase</fullName>
    </recommendedName>
</protein>
<feature type="active site" evidence="8">
    <location>
        <position position="307"/>
    </location>
</feature>
<comment type="catalytic activity">
    <reaction evidence="5 9">
        <text>oxaloacetate + acetyl-CoA + H2O = citrate + CoA + H(+)</text>
        <dbReference type="Rhea" id="RHEA:16845"/>
        <dbReference type="ChEBI" id="CHEBI:15377"/>
        <dbReference type="ChEBI" id="CHEBI:15378"/>
        <dbReference type="ChEBI" id="CHEBI:16452"/>
        <dbReference type="ChEBI" id="CHEBI:16947"/>
        <dbReference type="ChEBI" id="CHEBI:57287"/>
        <dbReference type="ChEBI" id="CHEBI:57288"/>
        <dbReference type="EC" id="2.3.3.16"/>
    </reaction>
</comment>
<evidence type="ECO:0000256" key="10">
    <source>
        <dbReference type="RuleBase" id="RU003406"/>
    </source>
</evidence>
<keyword evidence="3 9" id="KW-0816">Tricarboxylic acid cycle</keyword>
<evidence type="ECO:0000256" key="5">
    <source>
        <dbReference type="ARBA" id="ARBA00049288"/>
    </source>
</evidence>
<evidence type="ECO:0000256" key="1">
    <source>
        <dbReference type="ARBA" id="ARBA00004751"/>
    </source>
</evidence>
<dbReference type="PROSITE" id="PS00480">
    <property type="entry name" value="CITRATE_SYNTHASE"/>
    <property type="match status" value="1"/>
</dbReference>
<keyword evidence="11" id="KW-0012">Acyltransferase</keyword>
<accession>A0A2U3L8P6</accession>
<dbReference type="UniPathway" id="UPA00223">
    <property type="reaction ID" value="UER00717"/>
</dbReference>
<comment type="similarity">
    <text evidence="2 7 10">Belongs to the citrate synthase family.</text>
</comment>
<dbReference type="PRINTS" id="PR00143">
    <property type="entry name" value="CITRTSNTHASE"/>
</dbReference>
<dbReference type="EMBL" id="OMOD01000180">
    <property type="protein sequence ID" value="SPF48282.1"/>
    <property type="molecule type" value="Genomic_DNA"/>
</dbReference>
<dbReference type="InterPro" id="IPR016143">
    <property type="entry name" value="Citrate_synth-like_sm_a-sub"/>
</dbReference>
<dbReference type="SUPFAM" id="SSF48256">
    <property type="entry name" value="Citrate synthase"/>
    <property type="match status" value="1"/>
</dbReference>
<dbReference type="NCBIfam" id="NF004126">
    <property type="entry name" value="PRK05614.1"/>
    <property type="match status" value="1"/>
</dbReference>
<feature type="active site" evidence="8">
    <location>
        <position position="363"/>
    </location>
</feature>
<dbReference type="InterPro" id="IPR036969">
    <property type="entry name" value="Citrate_synthase_sf"/>
</dbReference>
<keyword evidence="4 7" id="KW-0808">Transferase</keyword>
<dbReference type="Proteomes" id="UP000238701">
    <property type="component" value="Unassembled WGS sequence"/>
</dbReference>
<gene>
    <name evidence="11" type="primary">gltA</name>
    <name evidence="11" type="ORF">SBA1_820084</name>
</gene>
<dbReference type="PIRSF" id="PIRSF001369">
    <property type="entry name" value="Citrate_synth"/>
    <property type="match status" value="1"/>
</dbReference>
<dbReference type="Gene3D" id="1.10.230.10">
    <property type="entry name" value="Cytochrome P450-Terp, domain 2"/>
    <property type="match status" value="1"/>
</dbReference>
<dbReference type="InterPro" id="IPR010953">
    <property type="entry name" value="Citrate_synthase_typ-I"/>
</dbReference>
<dbReference type="OrthoDB" id="9800864at2"/>
<dbReference type="InterPro" id="IPR002020">
    <property type="entry name" value="Citrate_synthase"/>
</dbReference>
<evidence type="ECO:0000256" key="8">
    <source>
        <dbReference type="PIRSR" id="PIRSR001369-1"/>
    </source>
</evidence>
<dbReference type="AlphaFoldDB" id="A0A2U3L8P6"/>
<dbReference type="GO" id="GO:0005737">
    <property type="term" value="C:cytoplasm"/>
    <property type="evidence" value="ECO:0007669"/>
    <property type="project" value="InterPro"/>
</dbReference>
<proteinExistence type="inferred from homology"/>